<dbReference type="InterPro" id="IPR009576">
    <property type="entry name" value="Biofilm_formation_YgiB"/>
</dbReference>
<accession>A0A1Y0IFS0</accession>
<proteinExistence type="predicted"/>
<evidence type="ECO:0000256" key="1">
    <source>
        <dbReference type="SAM" id="MobiDB-lite"/>
    </source>
</evidence>
<keyword evidence="3" id="KW-1185">Reference proteome</keyword>
<dbReference type="RefSeq" id="WP_087463026.1">
    <property type="nucleotide sequence ID" value="NZ_CP021425.1"/>
</dbReference>
<evidence type="ECO:0000313" key="2">
    <source>
        <dbReference type="EMBL" id="ARU58224.1"/>
    </source>
</evidence>
<evidence type="ECO:0000313" key="3">
    <source>
        <dbReference type="Proteomes" id="UP000196027"/>
    </source>
</evidence>
<reference evidence="2 3" key="1">
    <citation type="submission" date="2017-05" db="EMBL/GenBank/DDBJ databases">
        <title>Genomic insights into alkan degradation activity of Oleiphilus messinensis.</title>
        <authorList>
            <person name="Kozyavkin S.A."/>
            <person name="Slesarev A.I."/>
            <person name="Golyshin P.N."/>
            <person name="Korzhenkov A."/>
            <person name="Golyshina O.N."/>
            <person name="Toshchakov S.V."/>
        </authorList>
    </citation>
    <scope>NUCLEOTIDE SEQUENCE [LARGE SCALE GENOMIC DNA]</scope>
    <source>
        <strain evidence="2 3">ME102</strain>
    </source>
</reference>
<feature type="region of interest" description="Disordered" evidence="1">
    <location>
        <begin position="177"/>
        <end position="214"/>
    </location>
</feature>
<protein>
    <submittedName>
        <fullName evidence="2">Uncharacterized protein</fullName>
    </submittedName>
</protein>
<feature type="compositionally biased region" description="Low complexity" evidence="1">
    <location>
        <begin position="194"/>
        <end position="214"/>
    </location>
</feature>
<dbReference type="AlphaFoldDB" id="A0A1Y0IFS0"/>
<dbReference type="OrthoDB" id="5903948at2"/>
<gene>
    <name evidence="2" type="ORF">OLMES_4208</name>
</gene>
<dbReference type="KEGG" id="ome:OLMES_4208"/>
<dbReference type="Proteomes" id="UP000196027">
    <property type="component" value="Chromosome"/>
</dbReference>
<dbReference type="EMBL" id="CP021425">
    <property type="protein sequence ID" value="ARU58224.1"/>
    <property type="molecule type" value="Genomic_DNA"/>
</dbReference>
<sequence length="214" mass="23903">MKRTRFINLERMRKTTPERNVFRAKPGFRAKPLCLALAGVTLASCSDTEEVVVYRNLHDCKLQNPSLQEQCETAYQEALAKAASAAPKYLSRSDCEDEFGANTCISYRSESNIDWFMPAMAGFLFAKALDRPNYYRTQPMFTSYSYHSPMRGHWTTSDGYRYGSVKDRRVTVDPKAFKPKPKVSKTISRGGFGSKVAAKSSWGGSSSKSGGWGG</sequence>
<name>A0A1Y0IFS0_9GAMM</name>
<organism evidence="2 3">
    <name type="scientific">Oleiphilus messinensis</name>
    <dbReference type="NCBI Taxonomy" id="141451"/>
    <lineage>
        <taxon>Bacteria</taxon>
        <taxon>Pseudomonadati</taxon>
        <taxon>Pseudomonadota</taxon>
        <taxon>Gammaproteobacteria</taxon>
        <taxon>Oceanospirillales</taxon>
        <taxon>Oleiphilaceae</taxon>
        <taxon>Oleiphilus</taxon>
    </lineage>
</organism>
<dbReference type="Pfam" id="PF06693">
    <property type="entry name" value="DUF1190"/>
    <property type="match status" value="1"/>
</dbReference>